<dbReference type="RefSeq" id="WP_350343474.1">
    <property type="nucleotide sequence ID" value="NZ_CP158367.1"/>
</dbReference>
<gene>
    <name evidence="2" type="ORF">PRVXT_002783</name>
</gene>
<sequence length="125" mass="14208">MESFDYKNEDTKTILILVGKEGVVASILAAALGLIYGVFLTEGDYLNTINRALFIMGIILALYAFVFGFRKDKENIKKSFKGKTTFKESYLAKLEARQERLIHLYRAGVVFFIAILFDLAKYYIG</sequence>
<evidence type="ECO:0008006" key="3">
    <source>
        <dbReference type="Google" id="ProtNLM"/>
    </source>
</evidence>
<accession>A0AAU7VKY3</accession>
<feature type="transmembrane region" description="Helical" evidence="1">
    <location>
        <begin position="21"/>
        <end position="40"/>
    </location>
</feature>
<evidence type="ECO:0000256" key="1">
    <source>
        <dbReference type="SAM" id="Phobius"/>
    </source>
</evidence>
<keyword evidence="1" id="KW-0812">Transmembrane</keyword>
<feature type="transmembrane region" description="Helical" evidence="1">
    <location>
        <begin position="52"/>
        <end position="69"/>
    </location>
</feature>
<evidence type="ECO:0000313" key="2">
    <source>
        <dbReference type="EMBL" id="XBX74725.1"/>
    </source>
</evidence>
<dbReference type="AlphaFoldDB" id="A0AAU7VKY3"/>
<keyword evidence="1" id="KW-1133">Transmembrane helix</keyword>
<proteinExistence type="predicted"/>
<reference evidence="2" key="1">
    <citation type="journal article" date="2013" name="Extremophiles">
        <title>Proteinivorax tanatarense gen. nov., sp. nov., an anaerobic, haloalkaliphilic, proteolytic bacterium isolated from a decaying algal bloom, and proposal of Proteinivoraceae fam. nov.</title>
        <authorList>
            <person name="Kevbrin V."/>
            <person name="Boltyanskaya Y."/>
            <person name="Zhilina T."/>
            <person name="Kolganova T."/>
            <person name="Lavrentjeva E."/>
            <person name="Kuznetsov B."/>
        </authorList>
    </citation>
    <scope>NUCLEOTIDE SEQUENCE</scope>
    <source>
        <strain evidence="2">Z-910T</strain>
    </source>
</reference>
<feature type="transmembrane region" description="Helical" evidence="1">
    <location>
        <begin position="104"/>
        <end position="124"/>
    </location>
</feature>
<name>A0AAU7VKY3_9FIRM</name>
<keyword evidence="1" id="KW-0472">Membrane</keyword>
<dbReference type="EMBL" id="CP158367">
    <property type="protein sequence ID" value="XBX74725.1"/>
    <property type="molecule type" value="Genomic_DNA"/>
</dbReference>
<reference evidence="2" key="2">
    <citation type="submission" date="2024-06" db="EMBL/GenBank/DDBJ databases">
        <authorList>
            <person name="Petrova K.O."/>
            <person name="Toshchakov S.V."/>
            <person name="Boltjanskaja Y.V."/>
            <person name="Kevbrin V."/>
        </authorList>
    </citation>
    <scope>NUCLEOTIDE SEQUENCE</scope>
    <source>
        <strain evidence="2">Z-910T</strain>
    </source>
</reference>
<organism evidence="2">
    <name type="scientific">Proteinivorax tanatarense</name>
    <dbReference type="NCBI Taxonomy" id="1260629"/>
    <lineage>
        <taxon>Bacteria</taxon>
        <taxon>Bacillati</taxon>
        <taxon>Bacillota</taxon>
        <taxon>Clostridia</taxon>
        <taxon>Eubacteriales</taxon>
        <taxon>Proteinivoracaceae</taxon>
        <taxon>Proteinivorax</taxon>
    </lineage>
</organism>
<protein>
    <recommendedName>
        <fullName evidence="3">DUF3899 domain-containing protein</fullName>
    </recommendedName>
</protein>